<organism evidence="1 2">
    <name type="scientific">Joostella atrarenae</name>
    <dbReference type="NCBI Taxonomy" id="679257"/>
    <lineage>
        <taxon>Bacteria</taxon>
        <taxon>Pseudomonadati</taxon>
        <taxon>Bacteroidota</taxon>
        <taxon>Flavobacteriia</taxon>
        <taxon>Flavobacteriales</taxon>
        <taxon>Flavobacteriaceae</taxon>
        <taxon>Joostella</taxon>
    </lineage>
</organism>
<reference evidence="1 2" key="1">
    <citation type="submission" date="2021-01" db="EMBL/GenBank/DDBJ databases">
        <title>Genome sequencing of Joostella atrarenae M1-2 (= KCTC 23194).</title>
        <authorList>
            <person name="Zakaria M.R."/>
            <person name="Lam M.Q."/>
            <person name="Chong C.S."/>
        </authorList>
    </citation>
    <scope>NUCLEOTIDE SEQUENCE [LARGE SCALE GENOMIC DNA]</scope>
    <source>
        <strain evidence="1 2">M1-2</strain>
    </source>
</reference>
<keyword evidence="2" id="KW-1185">Reference proteome</keyword>
<proteinExistence type="predicted"/>
<protein>
    <submittedName>
        <fullName evidence="1">Uncharacterized protein</fullName>
    </submittedName>
</protein>
<evidence type="ECO:0000313" key="2">
    <source>
        <dbReference type="Proteomes" id="UP000829517"/>
    </source>
</evidence>
<evidence type="ECO:0000313" key="1">
    <source>
        <dbReference type="EMBL" id="MCF8716433.1"/>
    </source>
</evidence>
<sequence length="158" mass="18933">MDNPKIKYVDFYFYACLDELFAVENSYWKTDLNGNEISELAKSLNININIPLVVKNYWNEEINNIEIFHSSDDDLVFLYLDIRRMRTDQNDIFLFGVRCTEFQKENIMNRLMSVYDLLKTTGSFNYDKWGWKFYSLNGSYRIEQSSEYQNGGKIIHHR</sequence>
<accession>A0ABS9J7M6</accession>
<gene>
    <name evidence="1" type="ORF">JM658_16520</name>
</gene>
<dbReference type="Proteomes" id="UP000829517">
    <property type="component" value="Unassembled WGS sequence"/>
</dbReference>
<dbReference type="RefSeq" id="WP_236960909.1">
    <property type="nucleotide sequence ID" value="NZ_JAETXX010000019.1"/>
</dbReference>
<name>A0ABS9J7M6_9FLAO</name>
<dbReference type="EMBL" id="JAETXX010000019">
    <property type="protein sequence ID" value="MCF8716433.1"/>
    <property type="molecule type" value="Genomic_DNA"/>
</dbReference>
<comment type="caution">
    <text evidence="1">The sequence shown here is derived from an EMBL/GenBank/DDBJ whole genome shotgun (WGS) entry which is preliminary data.</text>
</comment>